<evidence type="ECO:0000313" key="3">
    <source>
        <dbReference type="Proteomes" id="UP000464597"/>
    </source>
</evidence>
<feature type="compositionally biased region" description="Basic and acidic residues" evidence="1">
    <location>
        <begin position="7"/>
        <end position="27"/>
    </location>
</feature>
<feature type="compositionally biased region" description="Basic and acidic residues" evidence="1">
    <location>
        <begin position="39"/>
        <end position="56"/>
    </location>
</feature>
<dbReference type="RefSeq" id="WP_159422799.1">
    <property type="nucleotide sequence ID" value="NZ_CP047180.1"/>
</dbReference>
<feature type="compositionally biased region" description="Low complexity" evidence="1">
    <location>
        <begin position="110"/>
        <end position="122"/>
    </location>
</feature>
<protein>
    <submittedName>
        <fullName evidence="2">Uncharacterized protein</fullName>
    </submittedName>
</protein>
<evidence type="ECO:0000256" key="1">
    <source>
        <dbReference type="SAM" id="MobiDB-lite"/>
    </source>
</evidence>
<sequence>MDLLGEEIQRPRLSREEGSAGARDRESLGSQDLGSPASFEEHQTSIREAVKARAESDEADAAVGPVRECCSEAVLLGVLASRELDQDEGVDVATGGADAAHSRVPRPTGQSRQEAAAARSSRCPLSHSKRERVSVEL</sequence>
<organism evidence="2 3">
    <name type="scientific">Rathayibacter festucae</name>
    <dbReference type="NCBI Taxonomy" id="110937"/>
    <lineage>
        <taxon>Bacteria</taxon>
        <taxon>Bacillati</taxon>
        <taxon>Actinomycetota</taxon>
        <taxon>Actinomycetes</taxon>
        <taxon>Micrococcales</taxon>
        <taxon>Microbacteriaceae</taxon>
        <taxon>Rathayibacter</taxon>
    </lineage>
</organism>
<reference evidence="3" key="1">
    <citation type="submission" date="2019-12" db="EMBL/GenBank/DDBJ databases">
        <title>Complete and draft genome sequences of new strains and members of some known species of the genus Rathayibacter isolated from plants.</title>
        <authorList>
            <person name="Tarlachkov S.V."/>
            <person name="Starodumova I.P."/>
            <person name="Dorofeeva L.V."/>
            <person name="Prisyazhnaya N.V."/>
            <person name="Leyn S."/>
            <person name="Zlamal J."/>
            <person name="Elan M."/>
            <person name="Osterman A.L."/>
            <person name="Nadler S."/>
            <person name="Subbotin S.A."/>
            <person name="Evtushenko L.I."/>
        </authorList>
    </citation>
    <scope>NUCLEOTIDE SEQUENCE [LARGE SCALE GENOMIC DNA]</scope>
    <source>
        <strain evidence="3">VKM Ac-2802</strain>
    </source>
</reference>
<proteinExistence type="predicted"/>
<feature type="region of interest" description="Disordered" evidence="1">
    <location>
        <begin position="1"/>
        <end position="64"/>
    </location>
</feature>
<feature type="region of interest" description="Disordered" evidence="1">
    <location>
        <begin position="89"/>
        <end position="137"/>
    </location>
</feature>
<dbReference type="EMBL" id="CP047180">
    <property type="protein sequence ID" value="QHC62874.1"/>
    <property type="molecule type" value="Genomic_DNA"/>
</dbReference>
<name>A0ABX6GZA5_9MICO</name>
<accession>A0ABX6GZA5</accession>
<keyword evidence="3" id="KW-1185">Reference proteome</keyword>
<evidence type="ECO:0000313" key="2">
    <source>
        <dbReference type="EMBL" id="QHC62874.1"/>
    </source>
</evidence>
<dbReference type="Proteomes" id="UP000464597">
    <property type="component" value="Chromosome"/>
</dbReference>
<gene>
    <name evidence="2" type="ORF">GSU69_09405</name>
</gene>